<accession>A0ABR2KCG7</accession>
<protein>
    <submittedName>
        <fullName evidence="3">Uncharacterized protein</fullName>
    </submittedName>
</protein>
<organism evidence="3 4">
    <name type="scientific">Tritrichomonas musculus</name>
    <dbReference type="NCBI Taxonomy" id="1915356"/>
    <lineage>
        <taxon>Eukaryota</taxon>
        <taxon>Metamonada</taxon>
        <taxon>Parabasalia</taxon>
        <taxon>Tritrichomonadida</taxon>
        <taxon>Tritrichomonadidae</taxon>
        <taxon>Tritrichomonas</taxon>
    </lineage>
</organism>
<sequence length="572" mass="66739">MKNLSKRKSTNYQVCYSPKNANAIRSKSMNSNPNITKSYRVTPYRACIPPQPIPSYLKREKNASNNNNNDKNSKPSTPLINDSYCNDLRDQLMNEGIFIEDIEYNDLPNLSEHLREYAASKSFERDYTTAKVVRELYDQVKEKMKFRNTYSTPPTNNNNENQNDHLIEDKVNEQQDELKKFDEETEEKLQQLQQKHDEETEHFEKKWREELPQSYRKQSSKLIQLFEIEKTLGLLNEFDKANQIKDEANKLEEAEMQNAQLQMESDYELQRLTFENNYRKEVQNIEQIRQSQRDCLVARHKAEIKKVENRINVLNDHQRQIKRPKESSFEIQSRAPVNSSLISIIRGVSHSDNSNSNKSSSSNLNGNTNPRTASKLLPPLIPPNDSRIKERKKKEKRDRIEKNKKFREKMAAKEKEEEERYNESIAQNSQQEQNCFDDMLKRLGDLSSSKPQKNQKKKEKKLEDDSDSKIEPEILAETVAEIENIIENEAETEAETEKSTNSGEEASNLICSMIEKINDQLNDQPQVVASFGMDNLDEDENNKQEDGNKLPNVLNPQTFNLTQSPQFRTQKD</sequence>
<evidence type="ECO:0000313" key="3">
    <source>
        <dbReference type="EMBL" id="KAK8887705.1"/>
    </source>
</evidence>
<feature type="region of interest" description="Disordered" evidence="2">
    <location>
        <begin position="525"/>
        <end position="572"/>
    </location>
</feature>
<reference evidence="3 4" key="1">
    <citation type="submission" date="2024-04" db="EMBL/GenBank/DDBJ databases">
        <title>Tritrichomonas musculus Genome.</title>
        <authorList>
            <person name="Alves-Ferreira E."/>
            <person name="Grigg M."/>
            <person name="Lorenzi H."/>
            <person name="Galac M."/>
        </authorList>
    </citation>
    <scope>NUCLEOTIDE SEQUENCE [LARGE SCALE GENOMIC DNA]</scope>
    <source>
        <strain evidence="3 4">EAF2021</strain>
    </source>
</reference>
<keyword evidence="1" id="KW-0175">Coiled coil</keyword>
<evidence type="ECO:0000313" key="4">
    <source>
        <dbReference type="Proteomes" id="UP001470230"/>
    </source>
</evidence>
<feature type="region of interest" description="Disordered" evidence="2">
    <location>
        <begin position="444"/>
        <end position="507"/>
    </location>
</feature>
<comment type="caution">
    <text evidence="3">The sequence shown here is derived from an EMBL/GenBank/DDBJ whole genome shotgun (WGS) entry which is preliminary data.</text>
</comment>
<feature type="compositionally biased region" description="Polar residues" evidence="2">
    <location>
        <begin position="554"/>
        <end position="572"/>
    </location>
</feature>
<feature type="region of interest" description="Disordered" evidence="2">
    <location>
        <begin position="349"/>
        <end position="432"/>
    </location>
</feature>
<keyword evidence="4" id="KW-1185">Reference proteome</keyword>
<feature type="region of interest" description="Disordered" evidence="2">
    <location>
        <begin position="52"/>
        <end position="80"/>
    </location>
</feature>
<evidence type="ECO:0000256" key="1">
    <source>
        <dbReference type="SAM" id="Coils"/>
    </source>
</evidence>
<proteinExistence type="predicted"/>
<dbReference type="Proteomes" id="UP001470230">
    <property type="component" value="Unassembled WGS sequence"/>
</dbReference>
<gene>
    <name evidence="3" type="ORF">M9Y10_038759</name>
</gene>
<feature type="compositionally biased region" description="Acidic residues" evidence="2">
    <location>
        <begin position="484"/>
        <end position="494"/>
    </location>
</feature>
<feature type="compositionally biased region" description="Basic and acidic residues" evidence="2">
    <location>
        <begin position="460"/>
        <end position="472"/>
    </location>
</feature>
<evidence type="ECO:0000256" key="2">
    <source>
        <dbReference type="SAM" id="MobiDB-lite"/>
    </source>
</evidence>
<dbReference type="PANTHER" id="PTHR47026:SF2">
    <property type="entry name" value="FLAGELLAR ASSOCIATED PROTEIN"/>
    <property type="match status" value="1"/>
</dbReference>
<dbReference type="EMBL" id="JAPFFF010000006">
    <property type="protein sequence ID" value="KAK8887705.1"/>
    <property type="molecule type" value="Genomic_DNA"/>
</dbReference>
<dbReference type="PANTHER" id="PTHR47026">
    <property type="entry name" value="PIGMENTOSA GTPASE REGULATOR-LIKE PROTEIN, PUTATIVE-RELATED"/>
    <property type="match status" value="1"/>
</dbReference>
<feature type="compositionally biased region" description="Low complexity" evidence="2">
    <location>
        <begin position="350"/>
        <end position="369"/>
    </location>
</feature>
<feature type="compositionally biased region" description="Basic and acidic residues" evidence="2">
    <location>
        <begin position="397"/>
        <end position="415"/>
    </location>
</feature>
<feature type="compositionally biased region" description="Low complexity" evidence="2">
    <location>
        <begin position="63"/>
        <end position="76"/>
    </location>
</feature>
<feature type="coiled-coil region" evidence="1">
    <location>
        <begin position="234"/>
        <end position="264"/>
    </location>
</feature>
<feature type="coiled-coil region" evidence="1">
    <location>
        <begin position="171"/>
        <end position="202"/>
    </location>
</feature>
<name>A0ABR2KCG7_9EUKA</name>